<dbReference type="SUPFAM" id="SSF54427">
    <property type="entry name" value="NTF2-like"/>
    <property type="match status" value="1"/>
</dbReference>
<accession>A0A1G6Q7S6</accession>
<dbReference type="STRING" id="686796.SAMN04488104_100870"/>
<name>A0A1G6Q7S6_9BACT</name>
<gene>
    <name evidence="3" type="ORF">SAMN04488104_100870</name>
</gene>
<evidence type="ECO:0000313" key="3">
    <source>
        <dbReference type="EMBL" id="SDC87944.1"/>
    </source>
</evidence>
<evidence type="ECO:0000259" key="2">
    <source>
        <dbReference type="Pfam" id="PF14534"/>
    </source>
</evidence>
<keyword evidence="1" id="KW-0732">Signal</keyword>
<dbReference type="OrthoDB" id="1440073at2"/>
<dbReference type="NCBIfam" id="TIGR02246">
    <property type="entry name" value="SgcJ/EcaC family oxidoreductase"/>
    <property type="match status" value="1"/>
</dbReference>
<feature type="chain" id="PRO_5011695123" description="DUF4440 domain-containing protein" evidence="1">
    <location>
        <begin position="28"/>
        <end position="164"/>
    </location>
</feature>
<dbReference type="EMBL" id="FNAC01000008">
    <property type="protein sequence ID" value="SDC87944.1"/>
    <property type="molecule type" value="Genomic_DNA"/>
</dbReference>
<evidence type="ECO:0000313" key="4">
    <source>
        <dbReference type="Proteomes" id="UP000199060"/>
    </source>
</evidence>
<keyword evidence="4" id="KW-1185">Reference proteome</keyword>
<dbReference type="Pfam" id="PF14534">
    <property type="entry name" value="DUF4440"/>
    <property type="match status" value="1"/>
</dbReference>
<feature type="signal peptide" evidence="1">
    <location>
        <begin position="1"/>
        <end position="27"/>
    </location>
</feature>
<dbReference type="Proteomes" id="UP000199060">
    <property type="component" value="Unassembled WGS sequence"/>
</dbReference>
<protein>
    <recommendedName>
        <fullName evidence="2">DUF4440 domain-containing protein</fullName>
    </recommendedName>
</protein>
<proteinExistence type="predicted"/>
<dbReference type="InterPro" id="IPR032710">
    <property type="entry name" value="NTF2-like_dom_sf"/>
</dbReference>
<dbReference type="AlphaFoldDB" id="A0A1G6Q7S6"/>
<feature type="domain" description="DUF4440" evidence="2">
    <location>
        <begin position="44"/>
        <end position="151"/>
    </location>
</feature>
<dbReference type="InterPro" id="IPR027843">
    <property type="entry name" value="DUF4440"/>
</dbReference>
<reference evidence="4" key="1">
    <citation type="submission" date="2016-10" db="EMBL/GenBank/DDBJ databases">
        <authorList>
            <person name="Varghese N."/>
            <person name="Submissions S."/>
        </authorList>
    </citation>
    <scope>NUCLEOTIDE SEQUENCE [LARGE SCALE GENOMIC DNA]</scope>
    <source>
        <strain evidence="4">DSM 23095</strain>
    </source>
</reference>
<organism evidence="3 4">
    <name type="scientific">Algoriphagus faecimaris</name>
    <dbReference type="NCBI Taxonomy" id="686796"/>
    <lineage>
        <taxon>Bacteria</taxon>
        <taxon>Pseudomonadati</taxon>
        <taxon>Bacteroidota</taxon>
        <taxon>Cytophagia</taxon>
        <taxon>Cytophagales</taxon>
        <taxon>Cyclobacteriaceae</taxon>
        <taxon>Algoriphagus</taxon>
    </lineage>
</organism>
<dbReference type="InterPro" id="IPR011944">
    <property type="entry name" value="Steroid_delta5-4_isomerase"/>
</dbReference>
<evidence type="ECO:0000256" key="1">
    <source>
        <dbReference type="SAM" id="SignalP"/>
    </source>
</evidence>
<sequence length="164" mass="17760">MIPKNYSCVATALLSLFLIHLSCSPPAPQIVASKPDMEAVKREIQAIETAFAAADNARDINALLAFYSDDAVAMGHGEPMAVGKAAIRKRMVEGFAKNVTGSTVEYHVIEVFGDESLITEIGKSKTKDISGAVTSTGKYMALWEKRDGKYLCIRDISNSDTKEN</sequence>
<dbReference type="Gene3D" id="3.10.450.50">
    <property type="match status" value="1"/>
</dbReference>